<keyword evidence="9" id="KW-1185">Reference proteome</keyword>
<keyword evidence="4 6" id="KW-0863">Zinc-finger</keyword>
<dbReference type="Pfam" id="PF13923">
    <property type="entry name" value="zf-C3HC4_2"/>
    <property type="match status" value="1"/>
</dbReference>
<dbReference type="Gene3D" id="3.30.40.10">
    <property type="entry name" value="Zinc/RING finger domain, C3HC4 (zinc finger)"/>
    <property type="match status" value="1"/>
</dbReference>
<evidence type="ECO:0000256" key="6">
    <source>
        <dbReference type="PROSITE-ProRule" id="PRU00175"/>
    </source>
</evidence>
<dbReference type="GO" id="GO:0000209">
    <property type="term" value="P:protein polyubiquitination"/>
    <property type="evidence" value="ECO:0007669"/>
    <property type="project" value="TreeGrafter"/>
</dbReference>
<dbReference type="AlphaFoldDB" id="A0A455ACZ2"/>
<dbReference type="SUPFAM" id="SSF57850">
    <property type="entry name" value="RING/U-box"/>
    <property type="match status" value="1"/>
</dbReference>
<dbReference type="GO" id="GO:0061630">
    <property type="term" value="F:ubiquitin protein ligase activity"/>
    <property type="evidence" value="ECO:0007669"/>
    <property type="project" value="TreeGrafter"/>
</dbReference>
<dbReference type="InterPro" id="IPR013083">
    <property type="entry name" value="Znf_RING/FYVE/PHD"/>
</dbReference>
<dbReference type="GO" id="GO:0005737">
    <property type="term" value="C:cytoplasm"/>
    <property type="evidence" value="ECO:0007669"/>
    <property type="project" value="UniProtKB-SubCell"/>
</dbReference>
<dbReference type="InterPro" id="IPR051438">
    <property type="entry name" value="RNF_E3_ubiq-protein_ligase"/>
</dbReference>
<dbReference type="SMART" id="SM00184">
    <property type="entry name" value="RING"/>
    <property type="match status" value="1"/>
</dbReference>
<reference evidence="10" key="1">
    <citation type="submission" date="2025-08" db="UniProtKB">
        <authorList>
            <consortium name="RefSeq"/>
        </authorList>
    </citation>
    <scope>IDENTIFICATION</scope>
    <source>
        <tissue evidence="10">Muscle</tissue>
    </source>
</reference>
<sequence>MTSTRSRRGRDAQAGPGRAVPGRDRGGGGGPGPGMAMFRSLVASAQQRQPPGGPAGGDSGLEAQYSCPICLEVYHRPVAIGSCGHTFCGECLQPCLQVPSPLCPLCRLPFDPKKVDKAAHVEKQLSSYKAPCRGCSKKVPQPP</sequence>
<dbReference type="CDD" id="cd16549">
    <property type="entry name" value="RING-HC_RNF166"/>
    <property type="match status" value="1"/>
</dbReference>
<evidence type="ECO:0000256" key="5">
    <source>
        <dbReference type="ARBA" id="ARBA00022833"/>
    </source>
</evidence>
<dbReference type="PANTHER" id="PTHR46016:SF4">
    <property type="entry name" value="E3 UBIQUITIN-PROTEIN LIGASE RNF166"/>
    <property type="match status" value="1"/>
</dbReference>
<evidence type="ECO:0000313" key="9">
    <source>
        <dbReference type="Proteomes" id="UP000248484"/>
    </source>
</evidence>
<dbReference type="KEGG" id="pcad:114484137"/>
<keyword evidence="3" id="KW-0479">Metal-binding</keyword>
<evidence type="ECO:0000259" key="8">
    <source>
        <dbReference type="PROSITE" id="PS50089"/>
    </source>
</evidence>
<evidence type="ECO:0000256" key="7">
    <source>
        <dbReference type="SAM" id="MobiDB-lite"/>
    </source>
</evidence>
<dbReference type="RefSeq" id="XP_028334160.2">
    <property type="nucleotide sequence ID" value="XM_028478359.2"/>
</dbReference>
<name>A0A455ACZ2_PHYMC</name>
<dbReference type="OrthoDB" id="6270329at2759"/>
<dbReference type="GeneID" id="114484137"/>
<dbReference type="GO" id="GO:0008270">
    <property type="term" value="F:zinc ion binding"/>
    <property type="evidence" value="ECO:0007669"/>
    <property type="project" value="UniProtKB-KW"/>
</dbReference>
<dbReference type="Proteomes" id="UP000248484">
    <property type="component" value="Chromosome 17"/>
</dbReference>
<proteinExistence type="predicted"/>
<feature type="domain" description="RING-type" evidence="8">
    <location>
        <begin position="67"/>
        <end position="107"/>
    </location>
</feature>
<evidence type="ECO:0000313" key="10">
    <source>
        <dbReference type="RefSeq" id="XP_028334160.2"/>
    </source>
</evidence>
<keyword evidence="2" id="KW-0963">Cytoplasm</keyword>
<evidence type="ECO:0000256" key="4">
    <source>
        <dbReference type="ARBA" id="ARBA00022771"/>
    </source>
</evidence>
<dbReference type="InterPro" id="IPR001841">
    <property type="entry name" value="Znf_RING"/>
</dbReference>
<comment type="subcellular location">
    <subcellularLocation>
        <location evidence="1">Cytoplasm</location>
    </subcellularLocation>
</comment>
<accession>A0A455ACZ2</accession>
<keyword evidence="5" id="KW-0862">Zinc</keyword>
<dbReference type="PROSITE" id="PS00518">
    <property type="entry name" value="ZF_RING_1"/>
    <property type="match status" value="1"/>
</dbReference>
<evidence type="ECO:0000256" key="2">
    <source>
        <dbReference type="ARBA" id="ARBA00022490"/>
    </source>
</evidence>
<evidence type="ECO:0000256" key="1">
    <source>
        <dbReference type="ARBA" id="ARBA00004496"/>
    </source>
</evidence>
<dbReference type="InParanoid" id="A0A455ACZ2"/>
<evidence type="ECO:0000256" key="3">
    <source>
        <dbReference type="ARBA" id="ARBA00022723"/>
    </source>
</evidence>
<dbReference type="PANTHER" id="PTHR46016">
    <property type="entry name" value="ZINC FINGER, RING/FYVE/PHD-TYPE"/>
    <property type="match status" value="1"/>
</dbReference>
<organism evidence="9 10">
    <name type="scientific">Physeter macrocephalus</name>
    <name type="common">Sperm whale</name>
    <name type="synonym">Physeter catodon</name>
    <dbReference type="NCBI Taxonomy" id="9755"/>
    <lineage>
        <taxon>Eukaryota</taxon>
        <taxon>Metazoa</taxon>
        <taxon>Chordata</taxon>
        <taxon>Craniata</taxon>
        <taxon>Vertebrata</taxon>
        <taxon>Euteleostomi</taxon>
        <taxon>Mammalia</taxon>
        <taxon>Eutheria</taxon>
        <taxon>Laurasiatheria</taxon>
        <taxon>Artiodactyla</taxon>
        <taxon>Whippomorpha</taxon>
        <taxon>Cetacea</taxon>
        <taxon>Odontoceti</taxon>
        <taxon>Physeteridae</taxon>
        <taxon>Physeter</taxon>
    </lineage>
</organism>
<dbReference type="PROSITE" id="PS50089">
    <property type="entry name" value="ZF_RING_2"/>
    <property type="match status" value="1"/>
</dbReference>
<feature type="region of interest" description="Disordered" evidence="7">
    <location>
        <begin position="1"/>
        <end position="58"/>
    </location>
</feature>
<protein>
    <submittedName>
        <fullName evidence="10">E3 ubiquitin-protein ligase RNF166-like</fullName>
    </submittedName>
</protein>
<gene>
    <name evidence="10" type="primary">LOC114484137</name>
</gene>
<dbReference type="InterPro" id="IPR017907">
    <property type="entry name" value="Znf_RING_CS"/>
</dbReference>
<dbReference type="GO" id="GO:0006511">
    <property type="term" value="P:ubiquitin-dependent protein catabolic process"/>
    <property type="evidence" value="ECO:0007669"/>
    <property type="project" value="TreeGrafter"/>
</dbReference>